<keyword evidence="3" id="KW-1185">Reference proteome</keyword>
<dbReference type="AlphaFoldDB" id="A0A4Y8PW47"/>
<evidence type="ECO:0000313" key="2">
    <source>
        <dbReference type="EMBL" id="TFE85375.1"/>
    </source>
</evidence>
<evidence type="ECO:0000313" key="3">
    <source>
        <dbReference type="Proteomes" id="UP000298246"/>
    </source>
</evidence>
<keyword evidence="1" id="KW-0472">Membrane</keyword>
<feature type="transmembrane region" description="Helical" evidence="1">
    <location>
        <begin position="97"/>
        <end position="119"/>
    </location>
</feature>
<keyword evidence="1" id="KW-0812">Transmembrane</keyword>
<dbReference type="Proteomes" id="UP000298246">
    <property type="component" value="Unassembled WGS sequence"/>
</dbReference>
<proteinExistence type="predicted"/>
<reference evidence="2 3" key="1">
    <citation type="submission" date="2017-03" db="EMBL/GenBank/DDBJ databases">
        <title>Isolation of Levoglucosan Utilizing Bacteria.</title>
        <authorList>
            <person name="Arya A.S."/>
        </authorList>
    </citation>
    <scope>NUCLEOTIDE SEQUENCE [LARGE SCALE GENOMIC DNA]</scope>
    <source>
        <strain evidence="2 3">MEC069</strain>
    </source>
</reference>
<organism evidence="2 3">
    <name type="scientific">Paenibacillus athensensis</name>
    <dbReference type="NCBI Taxonomy" id="1967502"/>
    <lineage>
        <taxon>Bacteria</taxon>
        <taxon>Bacillati</taxon>
        <taxon>Bacillota</taxon>
        <taxon>Bacilli</taxon>
        <taxon>Bacillales</taxon>
        <taxon>Paenibacillaceae</taxon>
        <taxon>Paenibacillus</taxon>
    </lineage>
</organism>
<feature type="transmembrane region" description="Helical" evidence="1">
    <location>
        <begin position="162"/>
        <end position="180"/>
    </location>
</feature>
<dbReference type="RefSeq" id="WP_134755157.1">
    <property type="nucleotide sequence ID" value="NZ_MYFO02000010.1"/>
</dbReference>
<accession>A0A4Y8PW47</accession>
<dbReference type="InterPro" id="IPR048147">
    <property type="entry name" value="CBO0543-like"/>
</dbReference>
<protein>
    <submittedName>
        <fullName evidence="2">Uncharacterized protein</fullName>
    </submittedName>
</protein>
<feature type="transmembrane region" description="Helical" evidence="1">
    <location>
        <begin position="60"/>
        <end position="77"/>
    </location>
</feature>
<keyword evidence="1" id="KW-1133">Transmembrane helix</keyword>
<gene>
    <name evidence="2" type="ORF">B5M42_17600</name>
</gene>
<evidence type="ECO:0000256" key="1">
    <source>
        <dbReference type="SAM" id="Phobius"/>
    </source>
</evidence>
<dbReference type="OrthoDB" id="1679483at2"/>
<dbReference type="EMBL" id="MYFO01000026">
    <property type="protein sequence ID" value="TFE85375.1"/>
    <property type="molecule type" value="Genomic_DNA"/>
</dbReference>
<name>A0A4Y8PW47_9BACL</name>
<comment type="caution">
    <text evidence="2">The sequence shown here is derived from an EMBL/GenBank/DDBJ whole genome shotgun (WGS) entry which is preliminary data.</text>
</comment>
<feature type="transmembrane region" description="Helical" evidence="1">
    <location>
        <begin position="35"/>
        <end position="53"/>
    </location>
</feature>
<dbReference type="NCBIfam" id="NF041644">
    <property type="entry name" value="CBO0543_fam"/>
    <property type="match status" value="1"/>
</dbReference>
<feature type="transmembrane region" description="Helical" evidence="1">
    <location>
        <begin position="126"/>
        <end position="150"/>
    </location>
</feature>
<sequence length="181" mass="21233">MNNDISPTYEELMQARERLHKLDWNQWKTDALFTWQWWLLVGLTVVPLILWWNFVDKKRAYEIAFYGCMINISALLLDDFGTNLSWWGYPLKLLPILPPLVTADSVLVPIALMVVYQLFSTGWKKFLLANLIMGVFLAYVAEPVFIWIGYYDLYTWKAGYSLLYYVSASTLARFIIIKLVK</sequence>